<accession>A0ABR1VTV3</accession>
<evidence type="ECO:0000256" key="1">
    <source>
        <dbReference type="SAM" id="MobiDB-lite"/>
    </source>
</evidence>
<organism evidence="3 4">
    <name type="scientific">Apiospora hydei</name>
    <dbReference type="NCBI Taxonomy" id="1337664"/>
    <lineage>
        <taxon>Eukaryota</taxon>
        <taxon>Fungi</taxon>
        <taxon>Dikarya</taxon>
        <taxon>Ascomycota</taxon>
        <taxon>Pezizomycotina</taxon>
        <taxon>Sordariomycetes</taxon>
        <taxon>Xylariomycetidae</taxon>
        <taxon>Amphisphaeriales</taxon>
        <taxon>Apiosporaceae</taxon>
        <taxon>Apiospora</taxon>
    </lineage>
</organism>
<feature type="region of interest" description="Disordered" evidence="1">
    <location>
        <begin position="138"/>
        <end position="168"/>
    </location>
</feature>
<dbReference type="GeneID" id="92046721"/>
<dbReference type="EMBL" id="JAQQWN010000007">
    <property type="protein sequence ID" value="KAK8074683.1"/>
    <property type="molecule type" value="Genomic_DNA"/>
</dbReference>
<feature type="compositionally biased region" description="Polar residues" evidence="1">
    <location>
        <begin position="217"/>
        <end position="234"/>
    </location>
</feature>
<feature type="transmembrane region" description="Helical" evidence="2">
    <location>
        <begin position="175"/>
        <end position="195"/>
    </location>
</feature>
<gene>
    <name evidence="3" type="ORF">PG997_009346</name>
</gene>
<evidence type="ECO:0000313" key="3">
    <source>
        <dbReference type="EMBL" id="KAK8074683.1"/>
    </source>
</evidence>
<name>A0ABR1VTV3_9PEZI</name>
<sequence>MSLARSLVHQLCGPGAATDDIELNALDAFAKSCEAFRAGQRSSASHAEYVSSTASLDKSSSKLDSTASASASFIPGATSWATTSATSAALPCTDSKFSRGTRSHLSTGSSVASVLCNSTGPPARTTLLTTTTVTALASPGLPTTTTTQAWSLPTTRSGTDVGPAGGPAQKPDHRLAIGLGVGLGVGIPVSICINWRILRRFRKGKSCCSRRPRGDRSQSVGGNPSSSKRMTADS</sequence>
<keyword evidence="2" id="KW-1133">Transmembrane helix</keyword>
<dbReference type="Proteomes" id="UP001433268">
    <property type="component" value="Unassembled WGS sequence"/>
</dbReference>
<keyword evidence="2" id="KW-0812">Transmembrane</keyword>
<keyword evidence="2" id="KW-0472">Membrane</keyword>
<evidence type="ECO:0000256" key="2">
    <source>
        <dbReference type="SAM" id="Phobius"/>
    </source>
</evidence>
<feature type="region of interest" description="Disordered" evidence="1">
    <location>
        <begin position="206"/>
        <end position="234"/>
    </location>
</feature>
<dbReference type="RefSeq" id="XP_066665623.1">
    <property type="nucleotide sequence ID" value="XM_066813661.1"/>
</dbReference>
<keyword evidence="4" id="KW-1185">Reference proteome</keyword>
<comment type="caution">
    <text evidence="3">The sequence shown here is derived from an EMBL/GenBank/DDBJ whole genome shotgun (WGS) entry which is preliminary data.</text>
</comment>
<evidence type="ECO:0000313" key="4">
    <source>
        <dbReference type="Proteomes" id="UP001433268"/>
    </source>
</evidence>
<proteinExistence type="predicted"/>
<protein>
    <submittedName>
        <fullName evidence="3">Uncharacterized protein</fullName>
    </submittedName>
</protein>
<reference evidence="3 4" key="1">
    <citation type="submission" date="2023-01" db="EMBL/GenBank/DDBJ databases">
        <title>Analysis of 21 Apiospora genomes using comparative genomics revels a genus with tremendous synthesis potential of carbohydrate active enzymes and secondary metabolites.</title>
        <authorList>
            <person name="Sorensen T."/>
        </authorList>
    </citation>
    <scope>NUCLEOTIDE SEQUENCE [LARGE SCALE GENOMIC DNA]</scope>
    <source>
        <strain evidence="3 4">CBS 114990</strain>
    </source>
</reference>
<feature type="compositionally biased region" description="Polar residues" evidence="1">
    <location>
        <begin position="141"/>
        <end position="158"/>
    </location>
</feature>